<reference evidence="1 2" key="1">
    <citation type="submission" date="2020-04" db="EMBL/GenBank/DDBJ databases">
        <title>MicrobeNet Type strains.</title>
        <authorList>
            <person name="Nicholson A.C."/>
        </authorList>
    </citation>
    <scope>NUCLEOTIDE SEQUENCE [LARGE SCALE GENOMIC DNA]</scope>
    <source>
        <strain evidence="1 2">ATCC 700731</strain>
    </source>
</reference>
<dbReference type="EMBL" id="JAAXPJ010000007">
    <property type="protein sequence ID" value="NKZ12999.1"/>
    <property type="molecule type" value="Genomic_DNA"/>
</dbReference>
<protein>
    <submittedName>
        <fullName evidence="1">Uncharacterized protein</fullName>
    </submittedName>
</protein>
<dbReference type="Proteomes" id="UP000518188">
    <property type="component" value="Unassembled WGS sequence"/>
</dbReference>
<comment type="caution">
    <text evidence="1">The sequence shown here is derived from an EMBL/GenBank/DDBJ whole genome shotgun (WGS) entry which is preliminary data.</text>
</comment>
<proteinExistence type="predicted"/>
<organism evidence="1 2">
    <name type="scientific">Mycolicibacterium septicum DSM 44393</name>
    <dbReference type="NCBI Taxonomy" id="1341646"/>
    <lineage>
        <taxon>Bacteria</taxon>
        <taxon>Bacillati</taxon>
        <taxon>Actinomycetota</taxon>
        <taxon>Actinomycetes</taxon>
        <taxon>Mycobacteriales</taxon>
        <taxon>Mycobacteriaceae</taxon>
        <taxon>Mycolicibacterium</taxon>
    </lineage>
</organism>
<dbReference type="AlphaFoldDB" id="A0A7X6RX17"/>
<accession>A0A7X6RX17</accession>
<gene>
    <name evidence="1" type="ORF">HGA11_18665</name>
</gene>
<evidence type="ECO:0000313" key="1">
    <source>
        <dbReference type="EMBL" id="NKZ12999.1"/>
    </source>
</evidence>
<name>A0A7X6RX17_9MYCO</name>
<dbReference type="RefSeq" id="WP_044518975.1">
    <property type="nucleotide sequence ID" value="NZ_HG322951.1"/>
</dbReference>
<evidence type="ECO:0000313" key="2">
    <source>
        <dbReference type="Proteomes" id="UP000518188"/>
    </source>
</evidence>
<sequence length="167" mass="17236">MRGEKSCGAVGYRMHVMARDAAELAVNAGGLIVDRMMSGWRVSVQLLENADAPGDTRPVQILGAELVDEATSSGLPDEEQCVLVMGADAYARAISGDGQQLPSGYVEALVWGESPDPAHLFGHSLSAAARAFKTLAVTAACTSADEVSAAEAFTSMNAQGGGLPLRA</sequence>